<feature type="region of interest" description="Disordered" evidence="2">
    <location>
        <begin position="292"/>
        <end position="327"/>
    </location>
</feature>
<evidence type="ECO:0000313" key="5">
    <source>
        <dbReference type="WBParaSite" id="PDA_v2.g4562.t1"/>
    </source>
</evidence>
<dbReference type="Pfam" id="PF08719">
    <property type="entry name" value="NADAR"/>
    <property type="match status" value="1"/>
</dbReference>
<feature type="compositionally biased region" description="Basic residues" evidence="2">
    <location>
        <begin position="823"/>
        <end position="837"/>
    </location>
</feature>
<organism evidence="4 5">
    <name type="scientific">Panagrolaimus davidi</name>
    <dbReference type="NCBI Taxonomy" id="227884"/>
    <lineage>
        <taxon>Eukaryota</taxon>
        <taxon>Metazoa</taxon>
        <taxon>Ecdysozoa</taxon>
        <taxon>Nematoda</taxon>
        <taxon>Chromadorea</taxon>
        <taxon>Rhabditida</taxon>
        <taxon>Tylenchina</taxon>
        <taxon>Panagrolaimomorpha</taxon>
        <taxon>Panagrolaimoidea</taxon>
        <taxon>Panagrolaimidae</taxon>
        <taxon>Panagrolaimus</taxon>
    </lineage>
</organism>
<dbReference type="Proteomes" id="UP000887578">
    <property type="component" value="Unplaced"/>
</dbReference>
<feature type="region of interest" description="Disordered" evidence="2">
    <location>
        <begin position="1222"/>
        <end position="1266"/>
    </location>
</feature>
<evidence type="ECO:0000256" key="1">
    <source>
        <dbReference type="SAM" id="Coils"/>
    </source>
</evidence>
<dbReference type="InterPro" id="IPR000467">
    <property type="entry name" value="G_patch_dom"/>
</dbReference>
<reference evidence="5" key="1">
    <citation type="submission" date="2022-11" db="UniProtKB">
        <authorList>
            <consortium name="WormBaseParasite"/>
        </authorList>
    </citation>
    <scope>IDENTIFICATION</scope>
</reference>
<keyword evidence="1" id="KW-0175">Coiled coil</keyword>
<evidence type="ECO:0000256" key="2">
    <source>
        <dbReference type="SAM" id="MobiDB-lite"/>
    </source>
</evidence>
<dbReference type="GO" id="GO:0003676">
    <property type="term" value="F:nucleic acid binding"/>
    <property type="evidence" value="ECO:0007669"/>
    <property type="project" value="InterPro"/>
</dbReference>
<feature type="compositionally biased region" description="Gly residues" evidence="2">
    <location>
        <begin position="1227"/>
        <end position="1236"/>
    </location>
</feature>
<dbReference type="InterPro" id="IPR012816">
    <property type="entry name" value="NADAR"/>
</dbReference>
<dbReference type="CDD" id="cd15457">
    <property type="entry name" value="NADAR"/>
    <property type="match status" value="1"/>
</dbReference>
<dbReference type="InterPro" id="IPR037238">
    <property type="entry name" value="YbiA-like_sf"/>
</dbReference>
<protein>
    <submittedName>
        <fullName evidence="5">G-patch domain-containing protein</fullName>
    </submittedName>
</protein>
<feature type="compositionally biased region" description="Polar residues" evidence="2">
    <location>
        <begin position="804"/>
        <end position="816"/>
    </location>
</feature>
<keyword evidence="4" id="KW-1185">Reference proteome</keyword>
<evidence type="ECO:0000259" key="3">
    <source>
        <dbReference type="PROSITE" id="PS50174"/>
    </source>
</evidence>
<feature type="compositionally biased region" description="Basic and acidic residues" evidence="2">
    <location>
        <begin position="353"/>
        <end position="364"/>
    </location>
</feature>
<evidence type="ECO:0000313" key="4">
    <source>
        <dbReference type="Proteomes" id="UP000887578"/>
    </source>
</evidence>
<feature type="region of interest" description="Disordered" evidence="2">
    <location>
        <begin position="349"/>
        <end position="384"/>
    </location>
</feature>
<dbReference type="PROSITE" id="PS50174">
    <property type="entry name" value="G_PATCH"/>
    <property type="match status" value="1"/>
</dbReference>
<feature type="region of interest" description="Disordered" evidence="2">
    <location>
        <begin position="799"/>
        <end position="874"/>
    </location>
</feature>
<dbReference type="NCBIfam" id="TIGR02464">
    <property type="entry name" value="ribofla_fusion"/>
    <property type="match status" value="1"/>
</dbReference>
<name>A0A914QMQ1_9BILA</name>
<sequence>MSSPMSEINKDKRRFTSNFASCSAKGVNGKKSPLLNLSFDLPPGDDKIEKVARIRYNGLCQIEPGRTVLGAMRRRIEGHKTSVIFGTPCKQVFMKVGDMQRSIIHCKCWEKGVTLLNRSSYCSCIRFYPISFNECYKFDKYSAEFLEYCINRLIGCFQMSTCYTNVRVPNWVTSDNFDDVLSYIAFEVDKAINTNFFEPLKFYDFKSRINLSWYGSDNTRLKKYGISMDQVKKLNKCETFIDYLRALKKLNVIDFDPAVLPANHRTAFLQNTIENKLLPHWRSLKKQLKSPSIDESHSSVEDSPEIIIDEDSSKDLEHSPEQIPDTLDPLAVVKGSNVAGQSLGFLGTQSDLQHLDDNMSKENSDIEESNDYQDNDGQSLGFLGTQSDLQHLDNQNDENRGEDDGGEQIIAIWLAPSEMSSSPLSFSYDTEVERAGGMKEVEIHEDIEKVHDHQDFDDQILRALGSQSDHQNLDDHKFSISENLIHQDMEIERQQAINHGEMDISQLNKFLNNKEKEIIEIWKIYESEIQAIIEVIEYRINCFSKVSGESIVWKKSKFSELVNDMKTHYLKITVSNTLEIQKIEQDISVYIEQDICEQLSSYSDYQELLKVEQLFAKRKAEHEKYYKERIEDILKNMKESTEKIWKFMERSHEVSLKQSVFHASLLVISNLAEIVEEKPNVERQEYDALICNPLSFKGYHYLIEEEHVSSLSDMFSHSLSEDYEIISQKYTGEMVYEFSPTTKFVLGKVQWKPMPEVVNHKFNPSQLLKNDIPSCSVNSSEYGTLKSGELELNSTVCKPATDSKAPSISKDSSNNEHMAASKPKTKTQKRNERKKKRDERFDGKSVKVSGICQDGVPDNTTATPPSMSSTPNYQDSDIKDLTNQFQIGITVEPVISFGQTNITHTSGEYGTNIQQNICFFPPKRIKSTDGKDLCLFFTNKFVFSNHFPAEFTVNGITYACSEQFYMRFKCLYFNDPLTAACVMITKDPKEMKEHGKKINGFNADKWDKIKLKVMKLASFYKFTQNTNLLFELFTTMESTLVETSPDLYWGIGLSINDPKVANKYHWLGNNTLGYILTDLRNFLKFQPIYIDLVKQAYEFLNMKQPDYCNTKQLPQSYLATELNMIDNWLDDNILCTNDGFGQKILKVLGYIEGRGLGQYTNGIVKPVSTPYRHPRDRSGFGLHGKDTSKIQYEQFQQQRSQSRTFTTTPSENLELRGYPVHRETKRGSGGIRGGSGRRTFYNSRIHNDYGTEKSSGGGNSEADEQKTREYEEQIYRMKQDMENLQRDFQIAQETIRYLEQQVNEILKVKLQLSKSDLHQVIHTEQYVNLEHKLKNFTTQLDHARIESGNTKFLINQFEKM</sequence>
<dbReference type="SMART" id="SM00443">
    <property type="entry name" value="G_patch"/>
    <property type="match status" value="1"/>
</dbReference>
<feature type="compositionally biased region" description="Low complexity" evidence="2">
    <location>
        <begin position="860"/>
        <end position="871"/>
    </location>
</feature>
<proteinExistence type="predicted"/>
<dbReference type="Gene3D" id="1.10.357.40">
    <property type="entry name" value="YbiA-like"/>
    <property type="match status" value="1"/>
</dbReference>
<feature type="compositionally biased region" description="Basic and acidic residues" evidence="2">
    <location>
        <begin position="311"/>
        <end position="320"/>
    </location>
</feature>
<dbReference type="WBParaSite" id="PDA_v2.g4562.t1">
    <property type="protein sequence ID" value="PDA_v2.g4562.t1"/>
    <property type="gene ID" value="PDA_v2.g4562"/>
</dbReference>
<feature type="domain" description="G-patch" evidence="3">
    <location>
        <begin position="1137"/>
        <end position="1185"/>
    </location>
</feature>
<dbReference type="SUPFAM" id="SSF143990">
    <property type="entry name" value="YbiA-like"/>
    <property type="match status" value="1"/>
</dbReference>
<dbReference type="Pfam" id="PF01585">
    <property type="entry name" value="G-patch"/>
    <property type="match status" value="1"/>
</dbReference>
<accession>A0A914QMQ1</accession>
<feature type="compositionally biased region" description="Acidic residues" evidence="2">
    <location>
        <begin position="365"/>
        <end position="374"/>
    </location>
</feature>
<feature type="coiled-coil region" evidence="1">
    <location>
        <begin position="1267"/>
        <end position="1301"/>
    </location>
</feature>